<gene>
    <name evidence="1" type="ORF">NF556_08105</name>
</gene>
<reference evidence="1" key="1">
    <citation type="submission" date="2022-06" db="EMBL/GenBank/DDBJ databases">
        <title>Ornithinimicrobium HY1793.</title>
        <authorList>
            <person name="Huang Y."/>
        </authorList>
    </citation>
    <scope>NUCLEOTIDE SEQUENCE</scope>
    <source>
        <strain evidence="1">HY1793</strain>
    </source>
</reference>
<accession>A0ABY4YZP9</accession>
<keyword evidence="2" id="KW-1185">Reference proteome</keyword>
<evidence type="ECO:0000313" key="1">
    <source>
        <dbReference type="EMBL" id="USQ81597.1"/>
    </source>
</evidence>
<evidence type="ECO:0000313" key="2">
    <source>
        <dbReference type="Proteomes" id="UP001056455"/>
    </source>
</evidence>
<protein>
    <submittedName>
        <fullName evidence="1">Uncharacterized protein</fullName>
    </submittedName>
</protein>
<proteinExistence type="predicted"/>
<dbReference type="RefSeq" id="WP_252595134.1">
    <property type="nucleotide sequence ID" value="NZ_CP099489.1"/>
</dbReference>
<dbReference type="Proteomes" id="UP001056455">
    <property type="component" value="Chromosome"/>
</dbReference>
<organism evidence="1 2">
    <name type="scientific">Ornithinimicrobium faecis</name>
    <dbReference type="NCBI Taxonomy" id="2934158"/>
    <lineage>
        <taxon>Bacteria</taxon>
        <taxon>Bacillati</taxon>
        <taxon>Actinomycetota</taxon>
        <taxon>Actinomycetes</taxon>
        <taxon>Micrococcales</taxon>
        <taxon>Ornithinimicrobiaceae</taxon>
        <taxon>Ornithinimicrobium</taxon>
    </lineage>
</organism>
<dbReference type="EMBL" id="CP099489">
    <property type="protein sequence ID" value="USQ81597.1"/>
    <property type="molecule type" value="Genomic_DNA"/>
</dbReference>
<sequence>MPSRSQDSAADARSAVVDAAHAAVARATAREVAVHESYDRARNVLRLQARRRALVPLTREMLSTPGTLDAHAGRSMPAYAWGLPVARRRQLLAVICPTASAITPAIRAVLSTTVIVVASVAEEDRLARVTDPRQRFAVLSVRVPEPAHEEIVDFARRNPTPRG</sequence>
<name>A0ABY4YZP9_9MICO</name>